<keyword evidence="1" id="KW-1133">Transmembrane helix</keyword>
<dbReference type="EMBL" id="MG807320">
    <property type="protein sequence ID" value="AVL94943.1"/>
    <property type="molecule type" value="Genomic_DNA"/>
</dbReference>
<accession>A0A2P1EM27</accession>
<feature type="transmembrane region" description="Helical" evidence="1">
    <location>
        <begin position="85"/>
        <end position="106"/>
    </location>
</feature>
<evidence type="ECO:0000256" key="1">
    <source>
        <dbReference type="SAM" id="Phobius"/>
    </source>
</evidence>
<sequence length="175" mass="18805">MTSEIPITTTSLLKNRIKPGSLSAEKANLSRYLTLSTWQYLVILGIAISGLAAFVNTYDAITGIDAKTQACEQTGDLGHQLNIKFIVVLVLSCIAVVLGIVLAWFFRAQANQHRLMTLGITTGGIFGILYALSIKFVNTSNFVKLGISWASLLAFLLLGFFLHTGVKIPGITGSA</sequence>
<reference evidence="3" key="1">
    <citation type="submission" date="2018-01" db="EMBL/GenBank/DDBJ databases">
        <title>Testimony of 'menage a trois' revealed by the proteome of Megavirus virophage.</title>
        <authorList>
            <person name="Jeudy S."/>
            <person name="Bertaux L."/>
            <person name="Alempic J.-M."/>
            <person name="Lartigue A."/>
            <person name="Legendre M."/>
            <person name="Philippe N."/>
            <person name="Beucher L."/>
            <person name="Biondi E."/>
            <person name="Juul S."/>
            <person name="Turner D."/>
            <person name="Coute Y."/>
            <person name="Claverie J.-M."/>
            <person name="Abergel C."/>
        </authorList>
    </citation>
    <scope>NUCLEOTIDE SEQUENCE [LARGE SCALE GENOMIC DNA]</scope>
</reference>
<dbReference type="Proteomes" id="UP000289600">
    <property type="component" value="Segment"/>
</dbReference>
<feature type="transmembrane region" description="Helical" evidence="1">
    <location>
        <begin position="118"/>
        <end position="136"/>
    </location>
</feature>
<evidence type="ECO:0000313" key="3">
    <source>
        <dbReference type="Proteomes" id="UP000289600"/>
    </source>
</evidence>
<feature type="transmembrane region" description="Helical" evidence="1">
    <location>
        <begin position="142"/>
        <end position="162"/>
    </location>
</feature>
<name>A0A2P1EM27_9VIRU</name>
<evidence type="ECO:0000313" key="2">
    <source>
        <dbReference type="EMBL" id="AVL94943.1"/>
    </source>
</evidence>
<keyword evidence="1" id="KW-0472">Membrane</keyword>
<organism evidence="2 3">
    <name type="scientific">Moumouvirus australiensis</name>
    <dbReference type="NCBI Taxonomy" id="2109587"/>
    <lineage>
        <taxon>Viruses</taxon>
        <taxon>Varidnaviria</taxon>
        <taxon>Bamfordvirae</taxon>
        <taxon>Nucleocytoviricota</taxon>
        <taxon>Megaviricetes</taxon>
        <taxon>Imitervirales</taxon>
        <taxon>Mimiviridae</taxon>
        <taxon>Megamimivirinae</taxon>
        <taxon>Moumouvirus</taxon>
        <taxon>Moumouvirus australiense</taxon>
    </lineage>
</organism>
<proteinExistence type="predicted"/>
<keyword evidence="3" id="KW-1185">Reference proteome</keyword>
<protein>
    <submittedName>
        <fullName evidence="2">Uncharacterized protein</fullName>
    </submittedName>
</protein>
<keyword evidence="1" id="KW-0812">Transmembrane</keyword>
<gene>
    <name evidence="2" type="ORF">mc_557</name>
</gene>
<feature type="transmembrane region" description="Helical" evidence="1">
    <location>
        <begin position="32"/>
        <end position="55"/>
    </location>
</feature>